<protein>
    <recommendedName>
        <fullName evidence="6">Major facilitator superfamily (MFS) profile domain-containing protein</fullName>
    </recommendedName>
</protein>
<feature type="transmembrane region" description="Helical" evidence="5">
    <location>
        <begin position="144"/>
        <end position="166"/>
    </location>
</feature>
<keyword evidence="4 5" id="KW-0472">Membrane</keyword>
<feature type="transmembrane region" description="Helical" evidence="5">
    <location>
        <begin position="344"/>
        <end position="363"/>
    </location>
</feature>
<dbReference type="RefSeq" id="WP_050599598.1">
    <property type="nucleotide sequence ID" value="NZ_JYNE01000018.1"/>
</dbReference>
<feature type="transmembrane region" description="Helical" evidence="5">
    <location>
        <begin position="86"/>
        <end position="105"/>
    </location>
</feature>
<feature type="transmembrane region" description="Helical" evidence="5">
    <location>
        <begin position="111"/>
        <end position="132"/>
    </location>
</feature>
<feature type="transmembrane region" description="Helical" evidence="5">
    <location>
        <begin position="369"/>
        <end position="390"/>
    </location>
</feature>
<organism evidence="7 8">
    <name type="scientific">Qipengyuania citrea LAMA 915</name>
    <dbReference type="NCBI Taxonomy" id="1306953"/>
    <lineage>
        <taxon>Bacteria</taxon>
        <taxon>Pseudomonadati</taxon>
        <taxon>Pseudomonadota</taxon>
        <taxon>Alphaproteobacteria</taxon>
        <taxon>Sphingomonadales</taxon>
        <taxon>Erythrobacteraceae</taxon>
        <taxon>Qipengyuania</taxon>
    </lineage>
</organism>
<dbReference type="PANTHER" id="PTHR23528:SF1">
    <property type="entry name" value="MAJOR FACILITATOR SUPERFAMILY (MFS) PROFILE DOMAIN-CONTAINING PROTEIN"/>
    <property type="match status" value="1"/>
</dbReference>
<keyword evidence="3 5" id="KW-1133">Transmembrane helix</keyword>
<dbReference type="InterPro" id="IPR011701">
    <property type="entry name" value="MFS"/>
</dbReference>
<dbReference type="SUPFAM" id="SSF103473">
    <property type="entry name" value="MFS general substrate transporter"/>
    <property type="match status" value="1"/>
</dbReference>
<feature type="domain" description="Major facilitator superfamily (MFS) profile" evidence="6">
    <location>
        <begin position="211"/>
        <end position="398"/>
    </location>
</feature>
<dbReference type="InterPro" id="IPR020846">
    <property type="entry name" value="MFS_dom"/>
</dbReference>
<dbReference type="Pfam" id="PF07690">
    <property type="entry name" value="MFS_1"/>
    <property type="match status" value="1"/>
</dbReference>
<comment type="caution">
    <text evidence="7">The sequence shown here is derived from an EMBL/GenBank/DDBJ whole genome shotgun (WGS) entry which is preliminary data.</text>
</comment>
<feature type="transmembrane region" description="Helical" evidence="5">
    <location>
        <begin position="51"/>
        <end position="74"/>
    </location>
</feature>
<comment type="subcellular location">
    <subcellularLocation>
        <location evidence="1">Membrane</location>
        <topology evidence="1">Multi-pass membrane protein</topology>
    </subcellularLocation>
</comment>
<keyword evidence="2 5" id="KW-0812">Transmembrane</keyword>
<sequence>MDRAAPRPHTTPLLLAVGLAHAGGVVAYLPLVTLLLPMRVEALAHLAKIDLLTAAVLVGGVTASVSNILFGWLSDLSVARGGGRRPWVVAGLIALAASYPALVLARNPVELVAAVALAQAAINAVLAPLFAIIAEEVPAARKGLAGGLLALGNPVAAGFSVLLLAASGLSESARFVLVPLAAAALALPLLAMRARTGDPAPPAAQRRDKRDIVIASLARLLVQLACATLGLYLLYYFQTLRPGGRGTAAWVGSVLMLSYLIPLPAALLAGRWSDRLGRRRPFQCVAALVGAAGLAGMAGAANAWQGAAAFCLFSAGTAVFLSLNTTFAMQLLPRPDRRGRDLGLVNLANTLPAMIGTLLVWQLATPGDFTAVLVAFAALTAAGGLAILAVRESPVPAG</sequence>
<name>A0A0L1KGR4_9SPHN</name>
<feature type="transmembrane region" description="Helical" evidence="5">
    <location>
        <begin position="172"/>
        <end position="191"/>
    </location>
</feature>
<evidence type="ECO:0000256" key="2">
    <source>
        <dbReference type="ARBA" id="ARBA00022692"/>
    </source>
</evidence>
<dbReference type="GO" id="GO:0016020">
    <property type="term" value="C:membrane"/>
    <property type="evidence" value="ECO:0007669"/>
    <property type="project" value="UniProtKB-SubCell"/>
</dbReference>
<dbReference type="PATRIC" id="fig|1306953.7.peg.997"/>
<evidence type="ECO:0000256" key="3">
    <source>
        <dbReference type="ARBA" id="ARBA00022989"/>
    </source>
</evidence>
<dbReference type="PROSITE" id="PS00216">
    <property type="entry name" value="SUGAR_TRANSPORT_1"/>
    <property type="match status" value="1"/>
</dbReference>
<gene>
    <name evidence="7" type="ORF">J121_972</name>
</gene>
<evidence type="ECO:0000256" key="5">
    <source>
        <dbReference type="SAM" id="Phobius"/>
    </source>
</evidence>
<dbReference type="InterPro" id="IPR005829">
    <property type="entry name" value="Sugar_transporter_CS"/>
</dbReference>
<feature type="transmembrane region" description="Helical" evidence="5">
    <location>
        <begin position="12"/>
        <end position="31"/>
    </location>
</feature>
<feature type="transmembrane region" description="Helical" evidence="5">
    <location>
        <begin position="307"/>
        <end position="332"/>
    </location>
</feature>
<accession>A0A0L1KGR4</accession>
<evidence type="ECO:0000313" key="7">
    <source>
        <dbReference type="EMBL" id="KNH03007.1"/>
    </source>
</evidence>
<evidence type="ECO:0000313" key="8">
    <source>
        <dbReference type="Proteomes" id="UP000037446"/>
    </source>
</evidence>
<dbReference type="GO" id="GO:0022857">
    <property type="term" value="F:transmembrane transporter activity"/>
    <property type="evidence" value="ECO:0007669"/>
    <property type="project" value="InterPro"/>
</dbReference>
<dbReference type="Proteomes" id="UP000037446">
    <property type="component" value="Unassembled WGS sequence"/>
</dbReference>
<dbReference type="AlphaFoldDB" id="A0A0L1KGR4"/>
<feature type="transmembrane region" description="Helical" evidence="5">
    <location>
        <begin position="249"/>
        <end position="270"/>
    </location>
</feature>
<dbReference type="PROSITE" id="PS50850">
    <property type="entry name" value="MFS"/>
    <property type="match status" value="1"/>
</dbReference>
<evidence type="ECO:0000259" key="6">
    <source>
        <dbReference type="PROSITE" id="PS50850"/>
    </source>
</evidence>
<evidence type="ECO:0000256" key="1">
    <source>
        <dbReference type="ARBA" id="ARBA00004141"/>
    </source>
</evidence>
<proteinExistence type="predicted"/>
<dbReference type="Gene3D" id="1.20.1250.20">
    <property type="entry name" value="MFS general substrate transporter like domains"/>
    <property type="match status" value="2"/>
</dbReference>
<dbReference type="EMBL" id="JYNE01000018">
    <property type="protein sequence ID" value="KNH03007.1"/>
    <property type="molecule type" value="Genomic_DNA"/>
</dbReference>
<dbReference type="PANTHER" id="PTHR23528">
    <property type="match status" value="1"/>
</dbReference>
<feature type="transmembrane region" description="Helical" evidence="5">
    <location>
        <begin position="282"/>
        <end position="301"/>
    </location>
</feature>
<reference evidence="7" key="1">
    <citation type="submission" date="2015-02" db="EMBL/GenBank/DDBJ databases">
        <authorList>
            <person name="Chooi Y.-H."/>
        </authorList>
    </citation>
    <scope>NUCLEOTIDE SEQUENCE [LARGE SCALE GENOMIC DNA]</scope>
    <source>
        <strain evidence="7">LAMA 915</strain>
    </source>
</reference>
<feature type="transmembrane region" description="Helical" evidence="5">
    <location>
        <begin position="212"/>
        <end position="237"/>
    </location>
</feature>
<dbReference type="InterPro" id="IPR036259">
    <property type="entry name" value="MFS_trans_sf"/>
</dbReference>
<dbReference type="STRING" id="1306953.J121_972"/>
<evidence type="ECO:0000256" key="4">
    <source>
        <dbReference type="ARBA" id="ARBA00023136"/>
    </source>
</evidence>